<sequence length="188" mass="22015">MEPFKDMATFLKESRIAKALSDKTKVCESQVRMFWKSVRYEESENTIYSAIQKKDENDKDVDIEVKFIVVDIRRVLDLRDSDDDPIIVPERLCKGLRFRMGFSAHVNDKYLNSKFCRPYKFLVRCVVHALLHRKGAYGEMSDCIMNIITCLVLNRPYDISQVLFDHMIDNIKGEKIHYVSKIHSDAVK</sequence>
<accession>A0A9K3NZV9</accession>
<gene>
    <name evidence="1" type="ORF">HanXRQr2_Chr02g0069511</name>
</gene>
<name>A0A9K3NZV9_HELAN</name>
<comment type="caution">
    <text evidence="1">The sequence shown here is derived from an EMBL/GenBank/DDBJ whole genome shotgun (WGS) entry which is preliminary data.</text>
</comment>
<keyword evidence="2" id="KW-1185">Reference proteome</keyword>
<proteinExistence type="predicted"/>
<evidence type="ECO:0000313" key="2">
    <source>
        <dbReference type="Proteomes" id="UP000215914"/>
    </source>
</evidence>
<evidence type="ECO:0000313" key="1">
    <source>
        <dbReference type="EMBL" id="KAF5818736.1"/>
    </source>
</evidence>
<protein>
    <submittedName>
        <fullName evidence="1">Uncharacterized protein</fullName>
    </submittedName>
</protein>
<reference evidence="1" key="1">
    <citation type="journal article" date="2017" name="Nature">
        <title>The sunflower genome provides insights into oil metabolism, flowering and Asterid evolution.</title>
        <authorList>
            <person name="Badouin H."/>
            <person name="Gouzy J."/>
            <person name="Grassa C.J."/>
            <person name="Murat F."/>
            <person name="Staton S.E."/>
            <person name="Cottret L."/>
            <person name="Lelandais-Briere C."/>
            <person name="Owens G.L."/>
            <person name="Carrere S."/>
            <person name="Mayjonade B."/>
            <person name="Legrand L."/>
            <person name="Gill N."/>
            <person name="Kane N.C."/>
            <person name="Bowers J.E."/>
            <person name="Hubner S."/>
            <person name="Bellec A."/>
            <person name="Berard A."/>
            <person name="Berges H."/>
            <person name="Blanchet N."/>
            <person name="Boniface M.C."/>
            <person name="Brunel D."/>
            <person name="Catrice O."/>
            <person name="Chaidir N."/>
            <person name="Claudel C."/>
            <person name="Donnadieu C."/>
            <person name="Faraut T."/>
            <person name="Fievet G."/>
            <person name="Helmstetter N."/>
            <person name="King M."/>
            <person name="Knapp S.J."/>
            <person name="Lai Z."/>
            <person name="Le Paslier M.C."/>
            <person name="Lippi Y."/>
            <person name="Lorenzon L."/>
            <person name="Mandel J.R."/>
            <person name="Marage G."/>
            <person name="Marchand G."/>
            <person name="Marquand E."/>
            <person name="Bret-Mestries E."/>
            <person name="Morien E."/>
            <person name="Nambeesan S."/>
            <person name="Nguyen T."/>
            <person name="Pegot-Espagnet P."/>
            <person name="Pouilly N."/>
            <person name="Raftis F."/>
            <person name="Sallet E."/>
            <person name="Schiex T."/>
            <person name="Thomas J."/>
            <person name="Vandecasteele C."/>
            <person name="Vares D."/>
            <person name="Vear F."/>
            <person name="Vautrin S."/>
            <person name="Crespi M."/>
            <person name="Mangin B."/>
            <person name="Burke J.M."/>
            <person name="Salse J."/>
            <person name="Munos S."/>
            <person name="Vincourt P."/>
            <person name="Rieseberg L.H."/>
            <person name="Langlade N.B."/>
        </authorList>
    </citation>
    <scope>NUCLEOTIDE SEQUENCE</scope>
    <source>
        <tissue evidence="1">Leaves</tissue>
    </source>
</reference>
<organism evidence="1 2">
    <name type="scientific">Helianthus annuus</name>
    <name type="common">Common sunflower</name>
    <dbReference type="NCBI Taxonomy" id="4232"/>
    <lineage>
        <taxon>Eukaryota</taxon>
        <taxon>Viridiplantae</taxon>
        <taxon>Streptophyta</taxon>
        <taxon>Embryophyta</taxon>
        <taxon>Tracheophyta</taxon>
        <taxon>Spermatophyta</taxon>
        <taxon>Magnoliopsida</taxon>
        <taxon>eudicotyledons</taxon>
        <taxon>Gunneridae</taxon>
        <taxon>Pentapetalae</taxon>
        <taxon>asterids</taxon>
        <taxon>campanulids</taxon>
        <taxon>Asterales</taxon>
        <taxon>Asteraceae</taxon>
        <taxon>Asteroideae</taxon>
        <taxon>Heliantheae alliance</taxon>
        <taxon>Heliantheae</taxon>
        <taxon>Helianthus</taxon>
    </lineage>
</organism>
<dbReference type="Proteomes" id="UP000215914">
    <property type="component" value="Unassembled WGS sequence"/>
</dbReference>
<dbReference type="AlphaFoldDB" id="A0A9K3NZV9"/>
<dbReference type="Gramene" id="mRNA:HanXRQr2_Chr02g0069511">
    <property type="protein sequence ID" value="CDS:HanXRQr2_Chr02g0069511.1"/>
    <property type="gene ID" value="HanXRQr2_Chr02g0069511"/>
</dbReference>
<reference evidence="1" key="2">
    <citation type="submission" date="2020-06" db="EMBL/GenBank/DDBJ databases">
        <title>Helianthus annuus Genome sequencing and assembly Release 2.</title>
        <authorList>
            <person name="Gouzy J."/>
            <person name="Langlade N."/>
            <person name="Munos S."/>
        </authorList>
    </citation>
    <scope>NUCLEOTIDE SEQUENCE</scope>
    <source>
        <tissue evidence="1">Leaves</tissue>
    </source>
</reference>
<dbReference type="EMBL" id="MNCJ02000317">
    <property type="protein sequence ID" value="KAF5818736.1"/>
    <property type="molecule type" value="Genomic_DNA"/>
</dbReference>